<reference evidence="1" key="1">
    <citation type="journal article" date="2023" name="Mol. Plant Microbe Interact.">
        <title>Elucidating the Obligate Nature and Biological Capacity of an Invasive Fungal Corn Pathogen.</title>
        <authorList>
            <person name="MacCready J.S."/>
            <person name="Roggenkamp E.M."/>
            <person name="Gdanetz K."/>
            <person name="Chilvers M.I."/>
        </authorList>
    </citation>
    <scope>NUCLEOTIDE SEQUENCE</scope>
    <source>
        <strain evidence="1">PM02</strain>
    </source>
</reference>
<dbReference type="EMBL" id="JAQQPM010000005">
    <property type="protein sequence ID" value="KAK2071576.1"/>
    <property type="molecule type" value="Genomic_DNA"/>
</dbReference>
<name>A0AAD9I5T3_9PEZI</name>
<proteinExistence type="predicted"/>
<dbReference type="Proteomes" id="UP001217918">
    <property type="component" value="Unassembled WGS sequence"/>
</dbReference>
<gene>
    <name evidence="1" type="ORF">P8C59_005988</name>
</gene>
<protein>
    <submittedName>
        <fullName evidence="1">Uncharacterized protein</fullName>
    </submittedName>
</protein>
<dbReference type="AlphaFoldDB" id="A0AAD9I5T3"/>
<sequence length="233" mass="26043">MARLCPSLHKSHHHCCREVASVPPLPNYQHGNLAHHLPLLHRWAFLLSAVDSPRRLQIVWPTAKKKTRRTMAAAQVNGNVSHSAFFEHLLNYPVINDSISTFKSNPYGQKSIELGDSAYKTFAQPVDDLGEKTLSKVDEKFPVVKKPSQELYNDAKTIVFFPVRVGQIGKEHVFNTYHGECKKVGGDNLLTYGKALLTTALILTTETYTTLSNFLNSTKKDVKASVDEKTNGN</sequence>
<organism evidence="1 2">
    <name type="scientific">Phyllachora maydis</name>
    <dbReference type="NCBI Taxonomy" id="1825666"/>
    <lineage>
        <taxon>Eukaryota</taxon>
        <taxon>Fungi</taxon>
        <taxon>Dikarya</taxon>
        <taxon>Ascomycota</taxon>
        <taxon>Pezizomycotina</taxon>
        <taxon>Sordariomycetes</taxon>
        <taxon>Sordariomycetidae</taxon>
        <taxon>Phyllachorales</taxon>
        <taxon>Phyllachoraceae</taxon>
        <taxon>Phyllachora</taxon>
    </lineage>
</organism>
<keyword evidence="2" id="KW-1185">Reference proteome</keyword>
<evidence type="ECO:0000313" key="2">
    <source>
        <dbReference type="Proteomes" id="UP001217918"/>
    </source>
</evidence>
<evidence type="ECO:0000313" key="1">
    <source>
        <dbReference type="EMBL" id="KAK2071576.1"/>
    </source>
</evidence>
<accession>A0AAD9I5T3</accession>
<comment type="caution">
    <text evidence="1">The sequence shown here is derived from an EMBL/GenBank/DDBJ whole genome shotgun (WGS) entry which is preliminary data.</text>
</comment>